<name>A0A2S5E968_9BACT</name>
<dbReference type="RefSeq" id="WP_211292735.1">
    <property type="nucleotide sequence ID" value="NZ_JALY01000323.1"/>
</dbReference>
<accession>A0A2S5E968</accession>
<evidence type="ECO:0000313" key="2">
    <source>
        <dbReference type="Proteomes" id="UP000236950"/>
    </source>
</evidence>
<protein>
    <submittedName>
        <fullName evidence="1">Uncharacterized protein</fullName>
    </submittedName>
</protein>
<keyword evidence="2" id="KW-1185">Reference proteome</keyword>
<comment type="caution">
    <text evidence="1">The sequence shown here is derived from an EMBL/GenBank/DDBJ whole genome shotgun (WGS) entry which is preliminary data.</text>
</comment>
<evidence type="ECO:0000313" key="1">
    <source>
        <dbReference type="EMBL" id="POZ89578.1"/>
    </source>
</evidence>
<proteinExistence type="predicted"/>
<reference evidence="1 2" key="1">
    <citation type="submission" date="2014-01" db="EMBL/GenBank/DDBJ databases">
        <title>Comparative genomics of Petrotoga.</title>
        <authorList>
            <person name="Chow K."/>
            <person name="Charchuk R."/>
            <person name="Nesbo C.L."/>
        </authorList>
    </citation>
    <scope>NUCLEOTIDE SEQUENCE [LARGE SCALE GENOMIC DNA]</scope>
    <source>
        <strain evidence="1 2">DSM 16923</strain>
    </source>
</reference>
<sequence>PIELQKKFCMEEETKLKDLKEINKEIFDKIEVLTSTQHIDQGIDLEDFSLKAYKSKISLLLDKVQAIEGNSPKGVQGVSPKGVQGNTKEIEDTTIDENILKSFLTIDNMRLLFSY</sequence>
<gene>
    <name evidence="1" type="ORF">AA81_13380</name>
</gene>
<dbReference type="EMBL" id="JALY01000323">
    <property type="protein sequence ID" value="POZ89578.1"/>
    <property type="molecule type" value="Genomic_DNA"/>
</dbReference>
<feature type="non-terminal residue" evidence="1">
    <location>
        <position position="1"/>
    </location>
</feature>
<dbReference type="AlphaFoldDB" id="A0A2S5E968"/>
<organism evidence="1 2">
    <name type="scientific">Petrotoga halophila DSM 16923</name>
    <dbReference type="NCBI Taxonomy" id="1122953"/>
    <lineage>
        <taxon>Bacteria</taxon>
        <taxon>Thermotogati</taxon>
        <taxon>Thermotogota</taxon>
        <taxon>Thermotogae</taxon>
        <taxon>Petrotogales</taxon>
        <taxon>Petrotogaceae</taxon>
        <taxon>Petrotoga</taxon>
    </lineage>
</organism>
<dbReference type="Proteomes" id="UP000236950">
    <property type="component" value="Unassembled WGS sequence"/>
</dbReference>